<evidence type="ECO:0000256" key="5">
    <source>
        <dbReference type="SAM" id="MobiDB-lite"/>
    </source>
</evidence>
<reference evidence="8" key="1">
    <citation type="submission" date="2019-01" db="EMBL/GenBank/DDBJ databases">
        <title>Cytophagaceae bacterium strain CAR-16.</title>
        <authorList>
            <person name="Chen W.-M."/>
        </authorList>
    </citation>
    <scope>NUCLEOTIDE SEQUENCE [LARGE SCALE GENOMIC DNA]</scope>
    <source>
        <strain evidence="8">WWJ-16</strain>
    </source>
</reference>
<comment type="subcellular location">
    <subcellularLocation>
        <location evidence="1">Cell envelope</location>
    </subcellularLocation>
</comment>
<evidence type="ECO:0000256" key="1">
    <source>
        <dbReference type="ARBA" id="ARBA00004196"/>
    </source>
</evidence>
<evidence type="ECO:0000313" key="8">
    <source>
        <dbReference type="Proteomes" id="UP000289857"/>
    </source>
</evidence>
<dbReference type="GO" id="GO:0030313">
    <property type="term" value="C:cell envelope"/>
    <property type="evidence" value="ECO:0007669"/>
    <property type="project" value="UniProtKB-SubCell"/>
</dbReference>
<organism evidence="7 8">
    <name type="scientific">Flavobacterium stagni</name>
    <dbReference type="NCBI Taxonomy" id="2506421"/>
    <lineage>
        <taxon>Bacteria</taxon>
        <taxon>Pseudomonadati</taxon>
        <taxon>Bacteroidota</taxon>
        <taxon>Flavobacteriia</taxon>
        <taxon>Flavobacteriales</taxon>
        <taxon>Flavobacteriaceae</taxon>
        <taxon>Flavobacterium</taxon>
    </lineage>
</organism>
<dbReference type="CDD" id="cd02966">
    <property type="entry name" value="TlpA_like_family"/>
    <property type="match status" value="1"/>
</dbReference>
<dbReference type="InterPro" id="IPR000866">
    <property type="entry name" value="AhpC/TSA"/>
</dbReference>
<dbReference type="InterPro" id="IPR017937">
    <property type="entry name" value="Thioredoxin_CS"/>
</dbReference>
<dbReference type="PROSITE" id="PS51352">
    <property type="entry name" value="THIOREDOXIN_2"/>
    <property type="match status" value="1"/>
</dbReference>
<dbReference type="Pfam" id="PF00578">
    <property type="entry name" value="AhpC-TSA"/>
    <property type="match status" value="1"/>
</dbReference>
<dbReference type="SUPFAM" id="SSF52833">
    <property type="entry name" value="Thioredoxin-like"/>
    <property type="match status" value="1"/>
</dbReference>
<feature type="domain" description="Thioredoxin" evidence="6">
    <location>
        <begin position="163"/>
        <end position="301"/>
    </location>
</feature>
<evidence type="ECO:0000256" key="3">
    <source>
        <dbReference type="ARBA" id="ARBA00023157"/>
    </source>
</evidence>
<gene>
    <name evidence="7" type="ORF">EQG61_13440</name>
</gene>
<comment type="caution">
    <text evidence="7">The sequence shown here is derived from an EMBL/GenBank/DDBJ whole genome shotgun (WGS) entry which is preliminary data.</text>
</comment>
<accession>A0A4Q1K400</accession>
<dbReference type="GO" id="GO:0017004">
    <property type="term" value="P:cytochrome complex assembly"/>
    <property type="evidence" value="ECO:0007669"/>
    <property type="project" value="UniProtKB-KW"/>
</dbReference>
<feature type="compositionally biased region" description="Polar residues" evidence="5">
    <location>
        <begin position="150"/>
        <end position="168"/>
    </location>
</feature>
<evidence type="ECO:0000256" key="2">
    <source>
        <dbReference type="ARBA" id="ARBA00022748"/>
    </source>
</evidence>
<sequence length="301" mass="33867">MEPGTINVHFPDKATDYPKVGGTPYNDQLQKLNESLLKFDTDLYAFQNKNKDKYIKAVKAKDTVIVDQLLDQAMTLNKKKFDFLNTYPLKNPDHFMSVFLLQQRLMNGDTSFVQINSAFKKLPSKLKECRIGKELEQKLKEVENSRKETTQVATPSNASLSTESNTTKAPDFEGKSPDGKVVTLKSALGKITLLDFWASWCPPCRKENPNVVKLYADYHAKGFNILGVSLDDDVAKWKAAIVKDKITWPQVSNLKGWKDPIARLYNIEEIPTTFLLDAEGNIIARGLTGEALRAKVASLLH</sequence>
<keyword evidence="4" id="KW-0676">Redox-active center</keyword>
<dbReference type="PANTHER" id="PTHR42852">
    <property type="entry name" value="THIOL:DISULFIDE INTERCHANGE PROTEIN DSBE"/>
    <property type="match status" value="1"/>
</dbReference>
<keyword evidence="2" id="KW-0201">Cytochrome c-type biogenesis</keyword>
<dbReference type="PANTHER" id="PTHR42852:SF6">
    <property type="entry name" value="THIOL:DISULFIDE INTERCHANGE PROTEIN DSBE"/>
    <property type="match status" value="1"/>
</dbReference>
<dbReference type="GO" id="GO:0016491">
    <property type="term" value="F:oxidoreductase activity"/>
    <property type="evidence" value="ECO:0007669"/>
    <property type="project" value="InterPro"/>
</dbReference>
<protein>
    <submittedName>
        <fullName evidence="7">TlpA family protein disulfide reductase</fullName>
    </submittedName>
</protein>
<keyword evidence="8" id="KW-1185">Reference proteome</keyword>
<proteinExistence type="predicted"/>
<dbReference type="PROSITE" id="PS00194">
    <property type="entry name" value="THIOREDOXIN_1"/>
    <property type="match status" value="1"/>
</dbReference>
<dbReference type="InterPro" id="IPR013766">
    <property type="entry name" value="Thioredoxin_domain"/>
</dbReference>
<dbReference type="Gene3D" id="3.40.30.10">
    <property type="entry name" value="Glutaredoxin"/>
    <property type="match status" value="1"/>
</dbReference>
<keyword evidence="3" id="KW-1015">Disulfide bond</keyword>
<dbReference type="InterPro" id="IPR050553">
    <property type="entry name" value="Thioredoxin_ResA/DsbE_sf"/>
</dbReference>
<dbReference type="Proteomes" id="UP000289857">
    <property type="component" value="Unassembled WGS sequence"/>
</dbReference>
<dbReference type="GO" id="GO:0016209">
    <property type="term" value="F:antioxidant activity"/>
    <property type="evidence" value="ECO:0007669"/>
    <property type="project" value="InterPro"/>
</dbReference>
<dbReference type="InterPro" id="IPR036249">
    <property type="entry name" value="Thioredoxin-like_sf"/>
</dbReference>
<evidence type="ECO:0000259" key="6">
    <source>
        <dbReference type="PROSITE" id="PS51352"/>
    </source>
</evidence>
<dbReference type="OrthoDB" id="1069091at2"/>
<name>A0A4Q1K400_9FLAO</name>
<evidence type="ECO:0000313" key="7">
    <source>
        <dbReference type="EMBL" id="RXR19467.1"/>
    </source>
</evidence>
<evidence type="ECO:0000256" key="4">
    <source>
        <dbReference type="ARBA" id="ARBA00023284"/>
    </source>
</evidence>
<feature type="region of interest" description="Disordered" evidence="5">
    <location>
        <begin position="142"/>
        <end position="175"/>
    </location>
</feature>
<dbReference type="EMBL" id="SBKN01000011">
    <property type="protein sequence ID" value="RXR19467.1"/>
    <property type="molecule type" value="Genomic_DNA"/>
</dbReference>
<dbReference type="AlphaFoldDB" id="A0A4Q1K400"/>